<gene>
    <name evidence="2" type="ORF">Cgig2_015607</name>
</gene>
<dbReference type="AlphaFoldDB" id="A0A9Q1JP59"/>
<dbReference type="Proteomes" id="UP001153076">
    <property type="component" value="Unassembled WGS sequence"/>
</dbReference>
<evidence type="ECO:0000256" key="1">
    <source>
        <dbReference type="SAM" id="MobiDB-lite"/>
    </source>
</evidence>
<reference evidence="2" key="1">
    <citation type="submission" date="2022-04" db="EMBL/GenBank/DDBJ databases">
        <title>Carnegiea gigantea Genome sequencing and assembly v2.</title>
        <authorList>
            <person name="Copetti D."/>
            <person name="Sanderson M.J."/>
            <person name="Burquez A."/>
            <person name="Wojciechowski M.F."/>
        </authorList>
    </citation>
    <scope>NUCLEOTIDE SEQUENCE</scope>
    <source>
        <strain evidence="2">SGP5-SGP5p</strain>
        <tissue evidence="2">Aerial part</tissue>
    </source>
</reference>
<accession>A0A9Q1JP59</accession>
<organism evidence="2 3">
    <name type="scientific">Carnegiea gigantea</name>
    <dbReference type="NCBI Taxonomy" id="171969"/>
    <lineage>
        <taxon>Eukaryota</taxon>
        <taxon>Viridiplantae</taxon>
        <taxon>Streptophyta</taxon>
        <taxon>Embryophyta</taxon>
        <taxon>Tracheophyta</taxon>
        <taxon>Spermatophyta</taxon>
        <taxon>Magnoliopsida</taxon>
        <taxon>eudicotyledons</taxon>
        <taxon>Gunneridae</taxon>
        <taxon>Pentapetalae</taxon>
        <taxon>Caryophyllales</taxon>
        <taxon>Cactineae</taxon>
        <taxon>Cactaceae</taxon>
        <taxon>Cactoideae</taxon>
        <taxon>Echinocereeae</taxon>
        <taxon>Carnegiea</taxon>
    </lineage>
</organism>
<evidence type="ECO:0000313" key="3">
    <source>
        <dbReference type="Proteomes" id="UP001153076"/>
    </source>
</evidence>
<comment type="caution">
    <text evidence="2">The sequence shown here is derived from an EMBL/GenBank/DDBJ whole genome shotgun (WGS) entry which is preliminary data.</text>
</comment>
<evidence type="ECO:0000313" key="2">
    <source>
        <dbReference type="EMBL" id="KAJ8427865.1"/>
    </source>
</evidence>
<protein>
    <submittedName>
        <fullName evidence="2">Uncharacterized protein</fullName>
    </submittedName>
</protein>
<sequence>MGKPINRSLQPCPVELRQVPSPYCPRLSHKLMLLSSAMGGLRLTHPAQLLAWNGQANKRQPPALPRGIETKYWSTELLLLPPHSTSQSRLSWQPLPPIVRHQKKKKKHPDDVKSAAPTDAHSLRSTPSRQELMPAPCGSAETVSVEAAHATGAPLRRRRMGTRAFNLDALPCEIKQSPITLMPFLESQDDATQLGNKRPSSNPLIQTLSLEWATQ</sequence>
<proteinExistence type="predicted"/>
<keyword evidence="3" id="KW-1185">Reference proteome</keyword>
<name>A0A9Q1JP59_9CARY</name>
<dbReference type="EMBL" id="JAKOGI010001082">
    <property type="protein sequence ID" value="KAJ8427865.1"/>
    <property type="molecule type" value="Genomic_DNA"/>
</dbReference>
<feature type="region of interest" description="Disordered" evidence="1">
    <location>
        <begin position="101"/>
        <end position="135"/>
    </location>
</feature>